<dbReference type="RefSeq" id="WP_188386622.1">
    <property type="nucleotide sequence ID" value="NZ_BMFK01000001.1"/>
</dbReference>
<feature type="transmembrane region" description="Helical" evidence="8">
    <location>
        <begin position="239"/>
        <end position="257"/>
    </location>
</feature>
<dbReference type="PROSITE" id="PS51012">
    <property type="entry name" value="ABC_TM2"/>
    <property type="match status" value="1"/>
</dbReference>
<feature type="domain" description="ABC transmembrane type-2" evidence="9">
    <location>
        <begin position="35"/>
        <end position="259"/>
    </location>
</feature>
<keyword evidence="11" id="KW-1185">Reference proteome</keyword>
<dbReference type="InterPro" id="IPR047817">
    <property type="entry name" value="ABC2_TM_bact-type"/>
</dbReference>
<protein>
    <recommendedName>
        <fullName evidence="8">Transport permease protein</fullName>
    </recommendedName>
</protein>
<evidence type="ECO:0000256" key="2">
    <source>
        <dbReference type="ARBA" id="ARBA00007783"/>
    </source>
</evidence>
<keyword evidence="5 8" id="KW-0812">Transmembrane</keyword>
<dbReference type="AlphaFoldDB" id="A0A917AIX2"/>
<keyword evidence="4 8" id="KW-1003">Cell membrane</keyword>
<comment type="caution">
    <text evidence="10">The sequence shown here is derived from an EMBL/GenBank/DDBJ whole genome shotgun (WGS) entry which is preliminary data.</text>
</comment>
<evidence type="ECO:0000256" key="5">
    <source>
        <dbReference type="ARBA" id="ARBA00022692"/>
    </source>
</evidence>
<dbReference type="Proteomes" id="UP000605259">
    <property type="component" value="Unassembled WGS sequence"/>
</dbReference>
<organism evidence="10 11">
    <name type="scientific">Priestia taiwanensis</name>
    <dbReference type="NCBI Taxonomy" id="1347902"/>
    <lineage>
        <taxon>Bacteria</taxon>
        <taxon>Bacillati</taxon>
        <taxon>Bacillota</taxon>
        <taxon>Bacilli</taxon>
        <taxon>Bacillales</taxon>
        <taxon>Bacillaceae</taxon>
        <taxon>Priestia</taxon>
    </lineage>
</organism>
<feature type="transmembrane region" description="Helical" evidence="8">
    <location>
        <begin position="37"/>
        <end position="58"/>
    </location>
</feature>
<feature type="transmembrane region" description="Helical" evidence="8">
    <location>
        <begin position="70"/>
        <end position="91"/>
    </location>
</feature>
<evidence type="ECO:0000313" key="11">
    <source>
        <dbReference type="Proteomes" id="UP000605259"/>
    </source>
</evidence>
<proteinExistence type="inferred from homology"/>
<keyword evidence="3 8" id="KW-0813">Transport</keyword>
<evidence type="ECO:0000256" key="8">
    <source>
        <dbReference type="RuleBase" id="RU361157"/>
    </source>
</evidence>
<keyword evidence="7 8" id="KW-0472">Membrane</keyword>
<dbReference type="GO" id="GO:0015920">
    <property type="term" value="P:lipopolysaccharide transport"/>
    <property type="evidence" value="ECO:0007669"/>
    <property type="project" value="TreeGrafter"/>
</dbReference>
<accession>A0A917AIX2</accession>
<dbReference type="GO" id="GO:0005886">
    <property type="term" value="C:plasma membrane"/>
    <property type="evidence" value="ECO:0007669"/>
    <property type="project" value="UniProtKB-SubCell"/>
</dbReference>
<keyword evidence="6 8" id="KW-1133">Transmembrane helix</keyword>
<dbReference type="PANTHER" id="PTHR30413:SF10">
    <property type="entry name" value="CAPSULE POLYSACCHARIDE EXPORT INNER-MEMBRANE PROTEIN CTRC"/>
    <property type="match status" value="1"/>
</dbReference>
<reference evidence="10" key="2">
    <citation type="submission" date="2020-09" db="EMBL/GenBank/DDBJ databases">
        <authorList>
            <person name="Sun Q."/>
            <person name="Zhou Y."/>
        </authorList>
    </citation>
    <scope>NUCLEOTIDE SEQUENCE</scope>
    <source>
        <strain evidence="10">CGMCC 1.12698</strain>
    </source>
</reference>
<sequence>MKSLTIVLQEQWHNKYMINRLALYELKSTYAGNRLGMVWAILNPLIQIIVYWLVFGLGIRNGSAVGDVPFFIWLICGIVPWFYINAGLLRGSNSIYSKLGMVSKMNFPLSTVPTYVLLSQLYTHMILIGITFVFLFFGYGIMQVNILGLLYFMFTTSCFLFAISFVTSTFATLLRDIQLAIQSIVRLLFYLTPVLWVPGPLPRWFEMALKSNPFYYVIEGYRASLLGTGMDIFWSGYTIYFWLLTFALLFVGSILHVKFRRQFVDYI</sequence>
<evidence type="ECO:0000256" key="1">
    <source>
        <dbReference type="ARBA" id="ARBA00004651"/>
    </source>
</evidence>
<feature type="transmembrane region" description="Helical" evidence="8">
    <location>
        <begin position="112"/>
        <end position="137"/>
    </location>
</feature>
<name>A0A917AIX2_9BACI</name>
<gene>
    <name evidence="10" type="primary">tagG</name>
    <name evidence="10" type="ORF">GCM10007140_02260</name>
</gene>
<comment type="similarity">
    <text evidence="2 8">Belongs to the ABC-2 integral membrane protein family.</text>
</comment>
<evidence type="ECO:0000313" key="10">
    <source>
        <dbReference type="EMBL" id="GGE55431.1"/>
    </source>
</evidence>
<feature type="transmembrane region" description="Helical" evidence="8">
    <location>
        <begin position="187"/>
        <end position="205"/>
    </location>
</feature>
<evidence type="ECO:0000259" key="9">
    <source>
        <dbReference type="PROSITE" id="PS51012"/>
    </source>
</evidence>
<dbReference type="Pfam" id="PF01061">
    <property type="entry name" value="ABC2_membrane"/>
    <property type="match status" value="1"/>
</dbReference>
<dbReference type="EMBL" id="BMFK01000001">
    <property type="protein sequence ID" value="GGE55431.1"/>
    <property type="molecule type" value="Genomic_DNA"/>
</dbReference>
<dbReference type="GO" id="GO:0140359">
    <property type="term" value="F:ABC-type transporter activity"/>
    <property type="evidence" value="ECO:0007669"/>
    <property type="project" value="InterPro"/>
</dbReference>
<evidence type="ECO:0000256" key="7">
    <source>
        <dbReference type="ARBA" id="ARBA00023136"/>
    </source>
</evidence>
<comment type="subcellular location">
    <subcellularLocation>
        <location evidence="1 8">Cell membrane</location>
        <topology evidence="1 8">Multi-pass membrane protein</topology>
    </subcellularLocation>
</comment>
<feature type="transmembrane region" description="Helical" evidence="8">
    <location>
        <begin position="149"/>
        <end position="175"/>
    </location>
</feature>
<dbReference type="PANTHER" id="PTHR30413">
    <property type="entry name" value="INNER MEMBRANE TRANSPORT PERMEASE"/>
    <property type="match status" value="1"/>
</dbReference>
<dbReference type="InterPro" id="IPR013525">
    <property type="entry name" value="ABC2_TM"/>
</dbReference>
<evidence type="ECO:0000256" key="6">
    <source>
        <dbReference type="ARBA" id="ARBA00022989"/>
    </source>
</evidence>
<reference evidence="10" key="1">
    <citation type="journal article" date="2014" name="Int. J. Syst. Evol. Microbiol.">
        <title>Complete genome sequence of Corynebacterium casei LMG S-19264T (=DSM 44701T), isolated from a smear-ripened cheese.</title>
        <authorList>
            <consortium name="US DOE Joint Genome Institute (JGI-PGF)"/>
            <person name="Walter F."/>
            <person name="Albersmeier A."/>
            <person name="Kalinowski J."/>
            <person name="Ruckert C."/>
        </authorList>
    </citation>
    <scope>NUCLEOTIDE SEQUENCE</scope>
    <source>
        <strain evidence="10">CGMCC 1.12698</strain>
    </source>
</reference>
<evidence type="ECO:0000256" key="3">
    <source>
        <dbReference type="ARBA" id="ARBA00022448"/>
    </source>
</evidence>
<evidence type="ECO:0000256" key="4">
    <source>
        <dbReference type="ARBA" id="ARBA00022475"/>
    </source>
</evidence>